<evidence type="ECO:0000256" key="11">
    <source>
        <dbReference type="ARBA" id="ARBA00023224"/>
    </source>
</evidence>
<evidence type="ECO:0000313" key="16">
    <source>
        <dbReference type="RefSeq" id="XP_010790042.1"/>
    </source>
</evidence>
<evidence type="ECO:0000256" key="7">
    <source>
        <dbReference type="ARBA" id="ARBA00022801"/>
    </source>
</evidence>
<dbReference type="AlphaFoldDB" id="A0A6I9PPC9"/>
<proteinExistence type="predicted"/>
<dbReference type="InterPro" id="IPR001192">
    <property type="entry name" value="PI-PLC_fam"/>
</dbReference>
<dbReference type="SMART" id="SM00233">
    <property type="entry name" value="PH"/>
    <property type="match status" value="1"/>
</dbReference>
<comment type="cofactor">
    <cofactor evidence="1">
        <name>Ca(2+)</name>
        <dbReference type="ChEBI" id="CHEBI:29108"/>
    </cofactor>
</comment>
<dbReference type="SUPFAM" id="SSF47473">
    <property type="entry name" value="EF-hand"/>
    <property type="match status" value="1"/>
</dbReference>
<dbReference type="InterPro" id="IPR039504">
    <property type="entry name" value="PLC-delta3_EF-hand"/>
</dbReference>
<dbReference type="GO" id="GO:0005509">
    <property type="term" value="F:calcium ion binding"/>
    <property type="evidence" value="ECO:0007669"/>
    <property type="project" value="InterPro"/>
</dbReference>
<evidence type="ECO:0000256" key="3">
    <source>
        <dbReference type="ARBA" id="ARBA00012368"/>
    </source>
</evidence>
<evidence type="ECO:0000256" key="10">
    <source>
        <dbReference type="ARBA" id="ARBA00023098"/>
    </source>
</evidence>
<sequence>METNRIENKNNGLENDRDLQFLLQGGDLLKVRSSSWKKTRYFRLMEDCKTMFRESKRTFKTSKTFLVDEISAVRMGRQSDGLRKNTEENVESRCFSIMFKGRRKNLDLIASSEDEARQWVDSLQKILSSINNLSTQAKMEHWIFSCLRKSDKNKDDKLSLSELKNFMHLINIEVDDDYAEILFEKCDKSNSGYLAGEEIKHFYDLLTHREEIDVIYGEYAKTSGFMSPQNLVDFLKKEQREDATLADAQNIIQKHEPDENGQYLM</sequence>
<dbReference type="RefSeq" id="XP_010790042.1">
    <property type="nucleotide sequence ID" value="XM_010791740.1"/>
</dbReference>
<dbReference type="InterPro" id="IPR011992">
    <property type="entry name" value="EF-hand-dom_pair"/>
</dbReference>
<keyword evidence="10" id="KW-0443">Lipid metabolism</keyword>
<comment type="catalytic activity">
    <reaction evidence="12">
        <text>a 1,2-diacyl-sn-glycero-3-phospho-(1D-myo-inositol-4,5-bisphosphate) + H2O = 1D-myo-inositol 1,4,5-trisphosphate + a 1,2-diacyl-sn-glycerol + H(+)</text>
        <dbReference type="Rhea" id="RHEA:33179"/>
        <dbReference type="ChEBI" id="CHEBI:15377"/>
        <dbReference type="ChEBI" id="CHEBI:15378"/>
        <dbReference type="ChEBI" id="CHEBI:17815"/>
        <dbReference type="ChEBI" id="CHEBI:58456"/>
        <dbReference type="ChEBI" id="CHEBI:203600"/>
        <dbReference type="EC" id="3.1.4.11"/>
    </reaction>
    <physiologicalReaction direction="left-to-right" evidence="12">
        <dbReference type="Rhea" id="RHEA:33180"/>
    </physiologicalReaction>
</comment>
<feature type="domain" description="PH" evidence="13">
    <location>
        <begin position="21"/>
        <end position="128"/>
    </location>
</feature>
<dbReference type="GO" id="GO:0004435">
    <property type="term" value="F:phosphatidylinositol-4,5-bisphosphate phospholipase C activity"/>
    <property type="evidence" value="ECO:0007669"/>
    <property type="project" value="UniProtKB-EC"/>
</dbReference>
<feature type="domain" description="EF-hand" evidence="14">
    <location>
        <begin position="138"/>
        <end position="173"/>
    </location>
</feature>
<evidence type="ECO:0000259" key="13">
    <source>
        <dbReference type="PROSITE" id="PS50003"/>
    </source>
</evidence>
<keyword evidence="15" id="KW-1185">Reference proteome</keyword>
<keyword evidence="9" id="KW-0442">Lipid degradation</keyword>
<dbReference type="Gene3D" id="1.10.238.10">
    <property type="entry name" value="EF-hand"/>
    <property type="match status" value="2"/>
</dbReference>
<dbReference type="EC" id="3.1.4.11" evidence="3"/>
<keyword evidence="4" id="KW-0963">Cytoplasm</keyword>
<dbReference type="InterPro" id="IPR011993">
    <property type="entry name" value="PH-like_dom_sf"/>
</dbReference>
<dbReference type="InterPro" id="IPR002048">
    <property type="entry name" value="EF_hand_dom"/>
</dbReference>
<evidence type="ECO:0000256" key="8">
    <source>
        <dbReference type="ARBA" id="ARBA00022837"/>
    </source>
</evidence>
<name>A0A6I9PPC9_9TELE</name>
<keyword evidence="8" id="KW-0106">Calcium</keyword>
<evidence type="ECO:0000256" key="2">
    <source>
        <dbReference type="ARBA" id="ARBA00004496"/>
    </source>
</evidence>
<dbReference type="PROSITE" id="PS50003">
    <property type="entry name" value="PH_DOMAIN"/>
    <property type="match status" value="1"/>
</dbReference>
<dbReference type="FunFam" id="2.30.29.30:FF:000088">
    <property type="entry name" value="Phosphoinositide phospholipase C"/>
    <property type="match status" value="1"/>
</dbReference>
<dbReference type="Pfam" id="PF00169">
    <property type="entry name" value="PH"/>
    <property type="match status" value="1"/>
</dbReference>
<evidence type="ECO:0000256" key="5">
    <source>
        <dbReference type="ARBA" id="ARBA00022723"/>
    </source>
</evidence>
<dbReference type="PANTHER" id="PTHR10336">
    <property type="entry name" value="PHOSPHOINOSITIDE-SPECIFIC PHOSPHOLIPASE C FAMILY PROTEIN"/>
    <property type="match status" value="1"/>
</dbReference>
<dbReference type="InterPro" id="IPR001849">
    <property type="entry name" value="PH_domain"/>
</dbReference>
<protein>
    <recommendedName>
        <fullName evidence="3">phosphoinositide phospholipase C</fullName>
        <ecNumber evidence="3">3.1.4.11</ecNumber>
    </recommendedName>
</protein>
<evidence type="ECO:0000256" key="1">
    <source>
        <dbReference type="ARBA" id="ARBA00001913"/>
    </source>
</evidence>
<evidence type="ECO:0000256" key="4">
    <source>
        <dbReference type="ARBA" id="ARBA00022490"/>
    </source>
</evidence>
<organism evidence="15 16">
    <name type="scientific">Notothenia coriiceps</name>
    <name type="common">black rockcod</name>
    <dbReference type="NCBI Taxonomy" id="8208"/>
    <lineage>
        <taxon>Eukaryota</taxon>
        <taxon>Metazoa</taxon>
        <taxon>Chordata</taxon>
        <taxon>Craniata</taxon>
        <taxon>Vertebrata</taxon>
        <taxon>Euteleostomi</taxon>
        <taxon>Actinopterygii</taxon>
        <taxon>Neopterygii</taxon>
        <taxon>Teleostei</taxon>
        <taxon>Neoteleostei</taxon>
        <taxon>Acanthomorphata</taxon>
        <taxon>Eupercaria</taxon>
        <taxon>Perciformes</taxon>
        <taxon>Notothenioidei</taxon>
        <taxon>Nototheniidae</taxon>
        <taxon>Notothenia</taxon>
    </lineage>
</organism>
<keyword evidence="5" id="KW-0479">Metal-binding</keyword>
<evidence type="ECO:0000256" key="6">
    <source>
        <dbReference type="ARBA" id="ARBA00022737"/>
    </source>
</evidence>
<dbReference type="GeneID" id="104963179"/>
<dbReference type="OrthoDB" id="269822at2759"/>
<dbReference type="PROSITE" id="PS50222">
    <property type="entry name" value="EF_HAND_2"/>
    <property type="match status" value="1"/>
</dbReference>
<dbReference type="Pfam" id="PF14788">
    <property type="entry name" value="EF-hand_10"/>
    <property type="match status" value="1"/>
</dbReference>
<dbReference type="GO" id="GO:0005737">
    <property type="term" value="C:cytoplasm"/>
    <property type="evidence" value="ECO:0007669"/>
    <property type="project" value="UniProtKB-SubCell"/>
</dbReference>
<keyword evidence="11" id="KW-0807">Transducer</keyword>
<gene>
    <name evidence="16" type="primary">LOC104963179</name>
</gene>
<dbReference type="GO" id="GO:0005886">
    <property type="term" value="C:plasma membrane"/>
    <property type="evidence" value="ECO:0007669"/>
    <property type="project" value="TreeGrafter"/>
</dbReference>
<keyword evidence="6" id="KW-0677">Repeat</keyword>
<dbReference type="GO" id="GO:0016042">
    <property type="term" value="P:lipid catabolic process"/>
    <property type="evidence" value="ECO:0007669"/>
    <property type="project" value="UniProtKB-KW"/>
</dbReference>
<dbReference type="Proteomes" id="UP000504611">
    <property type="component" value="Unplaced"/>
</dbReference>
<evidence type="ECO:0000256" key="12">
    <source>
        <dbReference type="ARBA" id="ARBA00023674"/>
    </source>
</evidence>
<dbReference type="PROSITE" id="PS00018">
    <property type="entry name" value="EF_HAND_1"/>
    <property type="match status" value="2"/>
</dbReference>
<dbReference type="FunFam" id="1.10.238.10:FF:000005">
    <property type="entry name" value="Phosphoinositide phospholipase C"/>
    <property type="match status" value="1"/>
</dbReference>
<dbReference type="PANTHER" id="PTHR10336:SF199">
    <property type="entry name" value="PHOSPHOINOSITIDE PHOSPHOLIPASE C"/>
    <property type="match status" value="1"/>
</dbReference>
<reference evidence="16" key="1">
    <citation type="submission" date="2025-08" db="UniProtKB">
        <authorList>
            <consortium name="RefSeq"/>
        </authorList>
    </citation>
    <scope>IDENTIFICATION</scope>
    <source>
        <tissue evidence="16">Muscle</tissue>
    </source>
</reference>
<keyword evidence="7" id="KW-0378">Hydrolase</keyword>
<dbReference type="KEGG" id="ncc:104963179"/>
<dbReference type="SUPFAM" id="SSF50729">
    <property type="entry name" value="PH domain-like"/>
    <property type="match status" value="1"/>
</dbReference>
<accession>A0A6I9PPC9</accession>
<comment type="subcellular location">
    <subcellularLocation>
        <location evidence="2">Cytoplasm</location>
    </subcellularLocation>
</comment>
<dbReference type="Gene3D" id="2.30.29.30">
    <property type="entry name" value="Pleckstrin-homology domain (PH domain)/Phosphotyrosine-binding domain (PTB)"/>
    <property type="match status" value="1"/>
</dbReference>
<evidence type="ECO:0000259" key="14">
    <source>
        <dbReference type="PROSITE" id="PS50222"/>
    </source>
</evidence>
<evidence type="ECO:0000313" key="15">
    <source>
        <dbReference type="Proteomes" id="UP000504611"/>
    </source>
</evidence>
<dbReference type="InterPro" id="IPR018247">
    <property type="entry name" value="EF_Hand_1_Ca_BS"/>
</dbReference>
<evidence type="ECO:0000256" key="9">
    <source>
        <dbReference type="ARBA" id="ARBA00022963"/>
    </source>
</evidence>
<dbReference type="GO" id="GO:0035556">
    <property type="term" value="P:intracellular signal transduction"/>
    <property type="evidence" value="ECO:0007669"/>
    <property type="project" value="InterPro"/>
</dbReference>